<dbReference type="InterPro" id="IPR000238">
    <property type="entry name" value="RbfA"/>
</dbReference>
<keyword evidence="2" id="KW-0963">Cytoplasm</keyword>
<evidence type="ECO:0000256" key="2">
    <source>
        <dbReference type="HAMAP-Rule" id="MF_00003"/>
    </source>
</evidence>
<name>A0A369KYU1_9BACT</name>
<feature type="region of interest" description="Disordered" evidence="3">
    <location>
        <begin position="120"/>
        <end position="144"/>
    </location>
</feature>
<evidence type="ECO:0000256" key="3">
    <source>
        <dbReference type="SAM" id="MobiDB-lite"/>
    </source>
</evidence>
<dbReference type="InterPro" id="IPR023799">
    <property type="entry name" value="RbfA_dom_sf"/>
</dbReference>
<feature type="compositionally biased region" description="Basic and acidic residues" evidence="3">
    <location>
        <begin position="130"/>
        <end position="144"/>
    </location>
</feature>
<dbReference type="HAMAP" id="MF_00003">
    <property type="entry name" value="RbfA"/>
    <property type="match status" value="1"/>
</dbReference>
<dbReference type="GO" id="GO:0043024">
    <property type="term" value="F:ribosomal small subunit binding"/>
    <property type="evidence" value="ECO:0007669"/>
    <property type="project" value="TreeGrafter"/>
</dbReference>
<comment type="function">
    <text evidence="2">One of several proteins that assist in the late maturation steps of the functional core of the 30S ribosomal subunit. Associates with free 30S ribosomal subunits (but not with 30S subunits that are part of 70S ribosomes or polysomes). Required for efficient processing of 16S rRNA. May interact with the 5'-terminal helix region of 16S rRNA.</text>
</comment>
<reference evidence="4" key="1">
    <citation type="submission" date="2018-04" db="EMBL/GenBank/DDBJ databases">
        <title>Draft genome sequence of the Candidatus Spirobacillus cienkowskii, a pathogen of freshwater Daphnia species, reconstructed from hemolymph metagenomic reads.</title>
        <authorList>
            <person name="Bresciani L."/>
            <person name="Lemos L.N."/>
            <person name="Wale N."/>
            <person name="Lin J.Y."/>
            <person name="Fernandes G.R."/>
            <person name="Duffy M.A."/>
            <person name="Rodrigues J.M."/>
        </authorList>
    </citation>
    <scope>NUCLEOTIDE SEQUENCE [LARGE SCALE GENOMIC DNA]</scope>
    <source>
        <strain evidence="4">Binning01</strain>
    </source>
</reference>
<dbReference type="GO" id="GO:0005829">
    <property type="term" value="C:cytosol"/>
    <property type="evidence" value="ECO:0007669"/>
    <property type="project" value="TreeGrafter"/>
</dbReference>
<organism evidence="4 5">
    <name type="scientific">Spirobacillus cienkowskii</name>
    <dbReference type="NCBI Taxonomy" id="495820"/>
    <lineage>
        <taxon>Bacteria</taxon>
        <taxon>Pseudomonadati</taxon>
        <taxon>Bdellovibrionota</taxon>
        <taxon>Oligoflexia</taxon>
        <taxon>Silvanigrellales</taxon>
        <taxon>Spirobacillus</taxon>
    </lineage>
</organism>
<protein>
    <recommendedName>
        <fullName evidence="2">Ribosome-binding factor A</fullName>
    </recommendedName>
</protein>
<evidence type="ECO:0000313" key="4">
    <source>
        <dbReference type="EMBL" id="RDB36366.1"/>
    </source>
</evidence>
<gene>
    <name evidence="2 4" type="primary">rbfA</name>
    <name evidence="4" type="ORF">DCC88_05640</name>
</gene>
<dbReference type="PANTHER" id="PTHR33515:SF1">
    <property type="entry name" value="RIBOSOME-BINDING FACTOR A, CHLOROPLASTIC-RELATED"/>
    <property type="match status" value="1"/>
</dbReference>
<dbReference type="NCBIfam" id="TIGR00082">
    <property type="entry name" value="rbfA"/>
    <property type="match status" value="1"/>
</dbReference>
<dbReference type="Gene3D" id="3.30.300.20">
    <property type="match status" value="1"/>
</dbReference>
<evidence type="ECO:0000313" key="5">
    <source>
        <dbReference type="Proteomes" id="UP000253934"/>
    </source>
</evidence>
<dbReference type="SUPFAM" id="SSF89919">
    <property type="entry name" value="Ribosome-binding factor A, RbfA"/>
    <property type="match status" value="1"/>
</dbReference>
<dbReference type="Pfam" id="PF02033">
    <property type="entry name" value="RBFA"/>
    <property type="match status" value="1"/>
</dbReference>
<dbReference type="GO" id="GO:0030490">
    <property type="term" value="P:maturation of SSU-rRNA"/>
    <property type="evidence" value="ECO:0007669"/>
    <property type="project" value="UniProtKB-UniRule"/>
</dbReference>
<dbReference type="RefSeq" id="WP_338636006.1">
    <property type="nucleotide sequence ID" value="NZ_CP146516.1"/>
</dbReference>
<dbReference type="PANTHER" id="PTHR33515">
    <property type="entry name" value="RIBOSOME-BINDING FACTOR A, CHLOROPLASTIC-RELATED"/>
    <property type="match status" value="1"/>
</dbReference>
<dbReference type="InterPro" id="IPR020053">
    <property type="entry name" value="Ribosome-bd_factorA_CS"/>
</dbReference>
<dbReference type="InterPro" id="IPR015946">
    <property type="entry name" value="KH_dom-like_a/b"/>
</dbReference>
<comment type="caution">
    <text evidence="4">The sequence shown here is derived from an EMBL/GenBank/DDBJ whole genome shotgun (WGS) entry which is preliminary data.</text>
</comment>
<comment type="subunit">
    <text evidence="2">Monomer. Binds 30S ribosomal subunits, but not 50S ribosomal subunits or 70S ribosomes.</text>
</comment>
<proteinExistence type="inferred from homology"/>
<comment type="similarity">
    <text evidence="2">Belongs to the RbfA family.</text>
</comment>
<comment type="subcellular location">
    <subcellularLocation>
        <location evidence="2">Cytoplasm</location>
    </subcellularLocation>
</comment>
<accession>A0A369KYU1</accession>
<keyword evidence="1 2" id="KW-0690">Ribosome biogenesis</keyword>
<dbReference type="Proteomes" id="UP000253934">
    <property type="component" value="Unassembled WGS sequence"/>
</dbReference>
<dbReference type="PROSITE" id="PS01319">
    <property type="entry name" value="RBFA"/>
    <property type="match status" value="1"/>
</dbReference>
<sequence>MATKRMLQLAEQIREHIALMLVRGEIADPRVRQVTLNSVKMSPDLQVAKIYFSVFGDAPQRKEAEKALKNAAGFIRRELGKVLLVRYIPALAFYYDDSVEHAVRIGALISKVSDEIRVDEANRSNQVETETEKLEEHKNKQQHK</sequence>
<dbReference type="EMBL" id="QOVW01000062">
    <property type="protein sequence ID" value="RDB36366.1"/>
    <property type="molecule type" value="Genomic_DNA"/>
</dbReference>
<dbReference type="AlphaFoldDB" id="A0A369KYU1"/>
<keyword evidence="5" id="KW-1185">Reference proteome</keyword>
<evidence type="ECO:0000256" key="1">
    <source>
        <dbReference type="ARBA" id="ARBA00022517"/>
    </source>
</evidence>